<keyword evidence="6" id="KW-0472">Membrane</keyword>
<feature type="transmembrane region" description="Helical" evidence="6">
    <location>
        <begin position="21"/>
        <end position="43"/>
    </location>
</feature>
<dbReference type="PANTHER" id="PTHR32089">
    <property type="entry name" value="METHYL-ACCEPTING CHEMOTAXIS PROTEIN MCPB"/>
    <property type="match status" value="1"/>
</dbReference>
<dbReference type="SMART" id="SM00304">
    <property type="entry name" value="HAMP"/>
    <property type="match status" value="3"/>
</dbReference>
<feature type="domain" description="Methyl-accepting transducer" evidence="7">
    <location>
        <begin position="471"/>
        <end position="709"/>
    </location>
</feature>
<keyword evidence="6" id="KW-1133">Transmembrane helix</keyword>
<gene>
    <name evidence="9" type="ORF">ATJ93_1849</name>
</gene>
<dbReference type="InterPro" id="IPR004090">
    <property type="entry name" value="Chemotax_Me-accpt_rcpt"/>
</dbReference>
<dbReference type="SMART" id="SM00283">
    <property type="entry name" value="MA"/>
    <property type="match status" value="1"/>
</dbReference>
<dbReference type="SUPFAM" id="SSF58104">
    <property type="entry name" value="Methyl-accepting chemotaxis protein (MCP) signaling domain"/>
    <property type="match status" value="1"/>
</dbReference>
<dbReference type="RefSeq" id="WP_120244315.1">
    <property type="nucleotide sequence ID" value="NZ_RAPO01000002.1"/>
</dbReference>
<feature type="compositionally biased region" description="Basic and acidic residues" evidence="5">
    <location>
        <begin position="474"/>
        <end position="483"/>
    </location>
</feature>
<evidence type="ECO:0000256" key="3">
    <source>
        <dbReference type="PROSITE-ProRule" id="PRU00284"/>
    </source>
</evidence>
<evidence type="ECO:0000256" key="2">
    <source>
        <dbReference type="ARBA" id="ARBA00029447"/>
    </source>
</evidence>
<dbReference type="Proteomes" id="UP000283805">
    <property type="component" value="Unassembled WGS sequence"/>
</dbReference>
<keyword evidence="6" id="KW-0812">Transmembrane</keyword>
<evidence type="ECO:0000259" key="8">
    <source>
        <dbReference type="PROSITE" id="PS50885"/>
    </source>
</evidence>
<evidence type="ECO:0000256" key="6">
    <source>
        <dbReference type="SAM" id="Phobius"/>
    </source>
</evidence>
<keyword evidence="10" id="KW-1185">Reference proteome</keyword>
<organism evidence="9 10">
    <name type="scientific">Halopiger aswanensis</name>
    <dbReference type="NCBI Taxonomy" id="148449"/>
    <lineage>
        <taxon>Archaea</taxon>
        <taxon>Methanobacteriati</taxon>
        <taxon>Methanobacteriota</taxon>
        <taxon>Stenosarchaea group</taxon>
        <taxon>Halobacteria</taxon>
        <taxon>Halobacteriales</taxon>
        <taxon>Natrialbaceae</taxon>
        <taxon>Halopiger</taxon>
    </lineage>
</organism>
<proteinExistence type="inferred from homology"/>
<keyword evidence="4" id="KW-0175">Coiled coil</keyword>
<feature type="region of interest" description="Disordered" evidence="5">
    <location>
        <begin position="468"/>
        <end position="501"/>
    </location>
</feature>
<feature type="domain" description="HAMP" evidence="8">
    <location>
        <begin position="409"/>
        <end position="452"/>
    </location>
</feature>
<evidence type="ECO:0000259" key="7">
    <source>
        <dbReference type="PROSITE" id="PS50111"/>
    </source>
</evidence>
<comment type="caution">
    <text evidence="9">The sequence shown here is derived from an EMBL/GenBank/DDBJ whole genome shotgun (WGS) entry which is preliminary data.</text>
</comment>
<accession>A0A3R7HIB7</accession>
<dbReference type="GO" id="GO:0006935">
    <property type="term" value="P:chemotaxis"/>
    <property type="evidence" value="ECO:0007669"/>
    <property type="project" value="InterPro"/>
</dbReference>
<dbReference type="InterPro" id="IPR004089">
    <property type="entry name" value="MCPsignal_dom"/>
</dbReference>
<feature type="coiled-coil region" evidence="4">
    <location>
        <begin position="542"/>
        <end position="586"/>
    </location>
</feature>
<dbReference type="Gene3D" id="1.10.287.950">
    <property type="entry name" value="Methyl-accepting chemotaxis protein"/>
    <property type="match status" value="1"/>
</dbReference>
<dbReference type="EMBL" id="RAPO01000002">
    <property type="protein sequence ID" value="RKD95000.1"/>
    <property type="molecule type" value="Genomic_DNA"/>
</dbReference>
<comment type="similarity">
    <text evidence="2">Belongs to the methyl-accepting chemotaxis (MCP) protein family.</text>
</comment>
<dbReference type="CDD" id="cd11386">
    <property type="entry name" value="MCP_signal"/>
    <property type="match status" value="1"/>
</dbReference>
<feature type="coiled-coil region" evidence="4">
    <location>
        <begin position="370"/>
        <end position="411"/>
    </location>
</feature>
<feature type="compositionally biased region" description="Acidic residues" evidence="5">
    <location>
        <begin position="859"/>
        <end position="871"/>
    </location>
</feature>
<dbReference type="Gene3D" id="6.10.250.1910">
    <property type="match status" value="1"/>
</dbReference>
<dbReference type="Pfam" id="PF00672">
    <property type="entry name" value="HAMP"/>
    <property type="match status" value="1"/>
</dbReference>
<dbReference type="PANTHER" id="PTHR32089:SF112">
    <property type="entry name" value="LYSOZYME-LIKE PROTEIN-RELATED"/>
    <property type="match status" value="1"/>
</dbReference>
<feature type="domain" description="HAMP" evidence="8">
    <location>
        <begin position="326"/>
        <end position="378"/>
    </location>
</feature>
<name>A0A3R7HIB7_9EURY</name>
<dbReference type="GO" id="GO:0004888">
    <property type="term" value="F:transmembrane signaling receptor activity"/>
    <property type="evidence" value="ECO:0007669"/>
    <property type="project" value="InterPro"/>
</dbReference>
<evidence type="ECO:0000256" key="1">
    <source>
        <dbReference type="ARBA" id="ARBA00023224"/>
    </source>
</evidence>
<evidence type="ECO:0000313" key="10">
    <source>
        <dbReference type="Proteomes" id="UP000283805"/>
    </source>
</evidence>
<feature type="compositionally biased region" description="Acidic residues" evidence="5">
    <location>
        <begin position="801"/>
        <end position="838"/>
    </location>
</feature>
<evidence type="ECO:0000256" key="5">
    <source>
        <dbReference type="SAM" id="MobiDB-lite"/>
    </source>
</evidence>
<dbReference type="Pfam" id="PF00015">
    <property type="entry name" value="MCPsignal"/>
    <property type="match status" value="1"/>
</dbReference>
<sequence length="878" mass="93622">MLGPLRRLIPSFVRRRYALKFGIALLVLGLSVGAMGLIATGALTDSVESSVLEDQESTARQEASALDDWIAEHERFLSSTATAPVVQNGNETAINDYLLSLRGEVPEEAEHVLYVDRTSGEVIADTGQDVGIENVNEVNFPDGDRLDDDLLMGEVQRTEPYKLFGNSDRSDRPAISYYVATSEDRALVYTVNPSERLLYSSSSVVTLVDGEGRIVGDSSFLGYNTGDPVFLEPYGDDAVLETAANGGTGATVIDRAPSETLQGAPYEFTPDSYVVGYATTDAGWTVLVHTSEADAFGFVNAVNQYGIGVTAVVVLLIGSVGAVLGRNTSKSIDRLKSKAAAMEEGDLDVDLETKRIDSIGQLYDGFDSMRVALREQIEDAEAAREEAERERERVERMNDHLEAKADEYSAVMQDAADGDLTVRMAPESENEALTEIGEEFNAMLADLEATVAGLNQFATDVATASEEVTASSEEVQRASREVSESVQEISDGADRQHQSLQSIDSEMNTLSTTTEEIAASSNDVADVAARTAETGRGGRETAEAAIDAFDDLETEYEDVVAEFEQLRDQIDQIESLTDTIAEIADQTNMLALNANIEASRSADGADAEGFTAVASEVKQLSADTKEAAAEIDERLDALQSQTEESADVVDRTSEEIERVNDLVTDVVAALDDIAEYAAETNDGVQEISSATEEQAAATQEVVAMVDEVASISEETTAEAQTVAAAAEEQTSSMQEVSASADRLSHQATRLSGALDRFETDVEGDGLEFDADLESGGAAAVDGANEPAASEPTDAPITDAEPTAEDGETDDEDPLAFVETTDEADLESDDAAELDDAEPADGAGETFEFQGPTSSASSDADNESQEADEDDETRNAANE</sequence>
<dbReference type="GO" id="GO:0016020">
    <property type="term" value="C:membrane"/>
    <property type="evidence" value="ECO:0007669"/>
    <property type="project" value="InterPro"/>
</dbReference>
<protein>
    <submittedName>
        <fullName evidence="9">Methyl-accepting chemotaxis protein</fullName>
    </submittedName>
</protein>
<dbReference type="PROSITE" id="PS50111">
    <property type="entry name" value="CHEMOTAXIS_TRANSDUC_2"/>
    <property type="match status" value="1"/>
</dbReference>
<feature type="region of interest" description="Disordered" evidence="5">
    <location>
        <begin position="777"/>
        <end position="878"/>
    </location>
</feature>
<dbReference type="InterPro" id="IPR003660">
    <property type="entry name" value="HAMP_dom"/>
</dbReference>
<dbReference type="AlphaFoldDB" id="A0A3R7HIB7"/>
<dbReference type="PROSITE" id="PS50885">
    <property type="entry name" value="HAMP"/>
    <property type="match status" value="2"/>
</dbReference>
<dbReference type="GO" id="GO:0007165">
    <property type="term" value="P:signal transduction"/>
    <property type="evidence" value="ECO:0007669"/>
    <property type="project" value="UniProtKB-KW"/>
</dbReference>
<keyword evidence="1 3" id="KW-0807">Transducer</keyword>
<dbReference type="OrthoDB" id="8523at2157"/>
<dbReference type="PRINTS" id="PR00260">
    <property type="entry name" value="CHEMTRNSDUCR"/>
</dbReference>
<reference evidence="9 10" key="1">
    <citation type="submission" date="2018-09" db="EMBL/GenBank/DDBJ databases">
        <title>Genomic Encyclopedia of Archaeal and Bacterial Type Strains, Phase II (KMG-II): from individual species to whole genera.</title>
        <authorList>
            <person name="Goeker M."/>
        </authorList>
    </citation>
    <scope>NUCLEOTIDE SEQUENCE [LARGE SCALE GENOMIC DNA]</scope>
    <source>
        <strain evidence="9 10">DSM 13151</strain>
    </source>
</reference>
<evidence type="ECO:0000256" key="4">
    <source>
        <dbReference type="SAM" id="Coils"/>
    </source>
</evidence>
<evidence type="ECO:0000313" key="9">
    <source>
        <dbReference type="EMBL" id="RKD95000.1"/>
    </source>
</evidence>
<dbReference type="CDD" id="cd06225">
    <property type="entry name" value="HAMP"/>
    <property type="match status" value="2"/>
</dbReference>